<gene>
    <name evidence="1" type="ORF">FAEUMB_07460</name>
</gene>
<proteinExistence type="predicted"/>
<protein>
    <recommendedName>
        <fullName evidence="3">Transposase IS116/IS110/IS902 family protein</fullName>
    </recommendedName>
</protein>
<dbReference type="EMBL" id="BHEO01000002">
    <property type="protein sequence ID" value="GBU04205.1"/>
    <property type="molecule type" value="Genomic_DNA"/>
</dbReference>
<name>A0ABQ0QUY0_9FIRM</name>
<keyword evidence="2" id="KW-1185">Reference proteome</keyword>
<sequence>MINKVSRALRKPEIVLAEISRKSIFHTNPATRQAISQEKGNARFAGQLKTAIKIIVNKIGSAAIAAYRYINKTPFFSDQFF</sequence>
<evidence type="ECO:0008006" key="3">
    <source>
        <dbReference type="Google" id="ProtNLM"/>
    </source>
</evidence>
<organism evidence="1 2">
    <name type="scientific">Faecalimonas umbilicata</name>
    <dbReference type="NCBI Taxonomy" id="1912855"/>
    <lineage>
        <taxon>Bacteria</taxon>
        <taxon>Bacillati</taxon>
        <taxon>Bacillota</taxon>
        <taxon>Clostridia</taxon>
        <taxon>Lachnospirales</taxon>
        <taxon>Lachnospiraceae</taxon>
        <taxon>Faecalimonas</taxon>
    </lineage>
</organism>
<dbReference type="Proteomes" id="UP000702954">
    <property type="component" value="Unassembled WGS sequence"/>
</dbReference>
<reference evidence="1 2" key="1">
    <citation type="journal article" date="2018" name="Int. J. Syst. Evol. Microbiol.">
        <title>Draft Genome Sequence of Faecalimonas umbilicata JCM 30896T, an Acetate-Producing Bacterium Isolated from Human Feces.</title>
        <authorList>
            <person name="Sakamoto M."/>
            <person name="Ikeyama N."/>
            <person name="Yuki M."/>
            <person name="Ohkuma M."/>
        </authorList>
    </citation>
    <scope>NUCLEOTIDE SEQUENCE [LARGE SCALE GENOMIC DNA]</scope>
    <source>
        <strain evidence="1 2">EGH7</strain>
    </source>
</reference>
<evidence type="ECO:0000313" key="1">
    <source>
        <dbReference type="EMBL" id="GBU04205.1"/>
    </source>
</evidence>
<comment type="caution">
    <text evidence="1">The sequence shown here is derived from an EMBL/GenBank/DDBJ whole genome shotgun (WGS) entry which is preliminary data.</text>
</comment>
<accession>A0ABQ0QUY0</accession>
<evidence type="ECO:0000313" key="2">
    <source>
        <dbReference type="Proteomes" id="UP000702954"/>
    </source>
</evidence>